<proteinExistence type="predicted"/>
<gene>
    <name evidence="2" type="ORF">J2T19_002981</name>
</gene>
<sequence>MNYRAMFYSLIVRVLERIPTIKDLIKRLQNDILFRPDCGFMLSEAYPVLRDALPLAPQWGVKKNSDGKNIFWYGYKGHLAVGSSVGIYIGRFNQWYSWDLVYQPDQILRDLMTDISSGRGILIEFVPILFTIQVFGYVILSLLTVRSSK</sequence>
<name>A0ABT9WE20_9BACL</name>
<protein>
    <recommendedName>
        <fullName evidence="4">Transposase</fullName>
    </recommendedName>
</protein>
<evidence type="ECO:0000313" key="3">
    <source>
        <dbReference type="Proteomes" id="UP001233836"/>
    </source>
</evidence>
<keyword evidence="3" id="KW-1185">Reference proteome</keyword>
<dbReference type="EMBL" id="JAUSTI010000007">
    <property type="protein sequence ID" value="MDQ0171519.1"/>
    <property type="molecule type" value="Genomic_DNA"/>
</dbReference>
<keyword evidence="1" id="KW-1133">Transmembrane helix</keyword>
<keyword evidence="1" id="KW-0812">Transmembrane</keyword>
<evidence type="ECO:0000313" key="2">
    <source>
        <dbReference type="EMBL" id="MDQ0171519.1"/>
    </source>
</evidence>
<evidence type="ECO:0008006" key="4">
    <source>
        <dbReference type="Google" id="ProtNLM"/>
    </source>
</evidence>
<comment type="caution">
    <text evidence="2">The sequence shown here is derived from an EMBL/GenBank/DDBJ whole genome shotgun (WGS) entry which is preliminary data.</text>
</comment>
<organism evidence="2 3">
    <name type="scientific">Paenibacillus tundrae</name>
    <dbReference type="NCBI Taxonomy" id="528187"/>
    <lineage>
        <taxon>Bacteria</taxon>
        <taxon>Bacillati</taxon>
        <taxon>Bacillota</taxon>
        <taxon>Bacilli</taxon>
        <taxon>Bacillales</taxon>
        <taxon>Paenibacillaceae</taxon>
        <taxon>Paenibacillus</taxon>
    </lineage>
</organism>
<keyword evidence="1" id="KW-0472">Membrane</keyword>
<accession>A0ABT9WE20</accession>
<dbReference type="InterPro" id="IPR009793">
    <property type="entry name" value="DUF1361"/>
</dbReference>
<evidence type="ECO:0000256" key="1">
    <source>
        <dbReference type="SAM" id="Phobius"/>
    </source>
</evidence>
<feature type="transmembrane region" description="Helical" evidence="1">
    <location>
        <begin position="121"/>
        <end position="143"/>
    </location>
</feature>
<dbReference type="Pfam" id="PF07099">
    <property type="entry name" value="DUF1361"/>
    <property type="match status" value="1"/>
</dbReference>
<reference evidence="2 3" key="1">
    <citation type="submission" date="2023-07" db="EMBL/GenBank/DDBJ databases">
        <title>Sorghum-associated microbial communities from plants grown in Nebraska, USA.</title>
        <authorList>
            <person name="Schachtman D."/>
        </authorList>
    </citation>
    <scope>NUCLEOTIDE SEQUENCE [LARGE SCALE GENOMIC DNA]</scope>
    <source>
        <strain evidence="2 3">DS1314</strain>
    </source>
</reference>
<dbReference type="Proteomes" id="UP001233836">
    <property type="component" value="Unassembled WGS sequence"/>
</dbReference>